<evidence type="ECO:0000313" key="2">
    <source>
        <dbReference type="EMBL" id="ADU66896.1"/>
    </source>
</evidence>
<reference evidence="2 3" key="1">
    <citation type="submission" date="2010-12" db="EMBL/GenBank/DDBJ databases">
        <title>Complete sequence of Desulfurispirillum indicum S5.</title>
        <authorList>
            <consortium name="US DOE Joint Genome Institute"/>
            <person name="Lucas S."/>
            <person name="Copeland A."/>
            <person name="Lapidus A."/>
            <person name="Cheng J.-F."/>
            <person name="Goodwin L."/>
            <person name="Pitluck S."/>
            <person name="Chertkov O."/>
            <person name="Held B."/>
            <person name="Detter J.C."/>
            <person name="Han C."/>
            <person name="Tapia R."/>
            <person name="Land M."/>
            <person name="Hauser L."/>
            <person name="Kyrpides N."/>
            <person name="Ivanova N."/>
            <person name="Mikhailova N."/>
            <person name="Haggblom M."/>
            <person name="Rauschenbach I."/>
            <person name="Bini E."/>
            <person name="Woyke T."/>
        </authorList>
    </citation>
    <scope>NUCLEOTIDE SEQUENCE [LARGE SCALE GENOMIC DNA]</scope>
    <source>
        <strain evidence="3">ATCC BAA-1389 / DSM 22839 / S5</strain>
    </source>
</reference>
<dbReference type="RefSeq" id="WP_013506774.1">
    <property type="nucleotide sequence ID" value="NC_014836.1"/>
</dbReference>
<keyword evidence="3" id="KW-1185">Reference proteome</keyword>
<keyword evidence="1" id="KW-0732">Signal</keyword>
<dbReference type="Proteomes" id="UP000002572">
    <property type="component" value="Chromosome"/>
</dbReference>
<protein>
    <recommendedName>
        <fullName evidence="4">Cytochrome c7-like domain-containing protein</fullName>
    </recommendedName>
</protein>
<dbReference type="AlphaFoldDB" id="E6W3L5"/>
<evidence type="ECO:0000313" key="3">
    <source>
        <dbReference type="Proteomes" id="UP000002572"/>
    </source>
</evidence>
<feature type="chain" id="PRO_5003211375" description="Cytochrome c7-like domain-containing protein" evidence="1">
    <location>
        <begin position="25"/>
        <end position="153"/>
    </location>
</feature>
<dbReference type="HOGENOM" id="CLU_1710312_0_0_0"/>
<dbReference type="Gene3D" id="3.90.10.10">
    <property type="entry name" value="Cytochrome C3"/>
    <property type="match status" value="1"/>
</dbReference>
<evidence type="ECO:0008006" key="4">
    <source>
        <dbReference type="Google" id="ProtNLM"/>
    </source>
</evidence>
<evidence type="ECO:0000256" key="1">
    <source>
        <dbReference type="SAM" id="SignalP"/>
    </source>
</evidence>
<feature type="signal peptide" evidence="1">
    <location>
        <begin position="1"/>
        <end position="24"/>
    </location>
</feature>
<dbReference type="InParanoid" id="E6W3L5"/>
<dbReference type="STRING" id="653733.Selin_2176"/>
<dbReference type="KEGG" id="din:Selin_2176"/>
<dbReference type="SUPFAM" id="SSF48695">
    <property type="entry name" value="Multiheme cytochromes"/>
    <property type="match status" value="1"/>
</dbReference>
<dbReference type="EMBL" id="CP002432">
    <property type="protein sequence ID" value="ADU66896.1"/>
    <property type="molecule type" value="Genomic_DNA"/>
</dbReference>
<dbReference type="InterPro" id="IPR036280">
    <property type="entry name" value="Multihaem_cyt_sf"/>
</dbReference>
<proteinExistence type="predicted"/>
<accession>E6W3L5</accession>
<sequence length="153" mass="16594">MIKKLIPLLLSVAFILIAFSSASAIVKYRGDGPYKVKAHPDEFVAMQACSSCHQTGWPPELPPYGPRIHELQRQGIETQEAQGHIHGNFGFTSCVVCHTNIHNAETASESLTGGSIKSLAASCVGCHGEGGFGGYWGDWTSEKLRPHTFKRAQ</sequence>
<name>E6W3L5_DESIS</name>
<organism evidence="2 3">
    <name type="scientific">Desulfurispirillum indicum (strain ATCC BAA-1389 / DSM 22839 / S5)</name>
    <dbReference type="NCBI Taxonomy" id="653733"/>
    <lineage>
        <taxon>Bacteria</taxon>
        <taxon>Pseudomonadati</taxon>
        <taxon>Chrysiogenota</taxon>
        <taxon>Chrysiogenia</taxon>
        <taxon>Chrysiogenales</taxon>
        <taxon>Chrysiogenaceae</taxon>
        <taxon>Desulfurispirillum</taxon>
    </lineage>
</organism>
<gene>
    <name evidence="2" type="ordered locus">Selin_2176</name>
</gene>